<dbReference type="PANTHER" id="PTHR13622:SF8">
    <property type="entry name" value="THIAMIN PYROPHOSPHOKINASE 1"/>
    <property type="match status" value="1"/>
</dbReference>
<protein>
    <recommendedName>
        <fullName evidence="1">Nudix hydrolase domain-containing protein</fullName>
    </recommendedName>
</protein>
<organism evidence="2 3">
    <name type="scientific">Verruconis gallopava</name>
    <dbReference type="NCBI Taxonomy" id="253628"/>
    <lineage>
        <taxon>Eukaryota</taxon>
        <taxon>Fungi</taxon>
        <taxon>Dikarya</taxon>
        <taxon>Ascomycota</taxon>
        <taxon>Pezizomycotina</taxon>
        <taxon>Dothideomycetes</taxon>
        <taxon>Pleosporomycetidae</taxon>
        <taxon>Venturiales</taxon>
        <taxon>Sympoventuriaceae</taxon>
        <taxon>Verruconis</taxon>
    </lineage>
</organism>
<evidence type="ECO:0000313" key="2">
    <source>
        <dbReference type="EMBL" id="KIW01957.1"/>
    </source>
</evidence>
<dbReference type="OrthoDB" id="10261522at2759"/>
<dbReference type="STRING" id="253628.A0A0D1YME0"/>
<dbReference type="PANTHER" id="PTHR13622">
    <property type="entry name" value="THIAMIN PYROPHOSPHOKINASE"/>
    <property type="match status" value="1"/>
</dbReference>
<dbReference type="AlphaFoldDB" id="A0A0D1YME0"/>
<dbReference type="HOGENOM" id="CLU_048013_0_0_1"/>
<dbReference type="Proteomes" id="UP000053259">
    <property type="component" value="Unassembled WGS sequence"/>
</dbReference>
<dbReference type="InterPro" id="IPR031804">
    <property type="entry name" value="DUF4743"/>
</dbReference>
<dbReference type="Gene3D" id="3.90.79.10">
    <property type="entry name" value="Nucleoside Triphosphate Pyrophosphohydrolase"/>
    <property type="match status" value="1"/>
</dbReference>
<gene>
    <name evidence="2" type="ORF">PV09_06794</name>
</gene>
<dbReference type="InParanoid" id="A0A0D1YME0"/>
<reference evidence="2 3" key="1">
    <citation type="submission" date="2015-01" db="EMBL/GenBank/DDBJ databases">
        <title>The Genome Sequence of Ochroconis gallopava CBS43764.</title>
        <authorList>
            <consortium name="The Broad Institute Genomics Platform"/>
            <person name="Cuomo C."/>
            <person name="de Hoog S."/>
            <person name="Gorbushina A."/>
            <person name="Stielow B."/>
            <person name="Teixiera M."/>
            <person name="Abouelleil A."/>
            <person name="Chapman S.B."/>
            <person name="Priest M."/>
            <person name="Young S.K."/>
            <person name="Wortman J."/>
            <person name="Nusbaum C."/>
            <person name="Birren B."/>
        </authorList>
    </citation>
    <scope>NUCLEOTIDE SEQUENCE [LARGE SCALE GENOMIC DNA]</scope>
    <source>
        <strain evidence="2 3">CBS 43764</strain>
    </source>
</reference>
<evidence type="ECO:0000259" key="1">
    <source>
        <dbReference type="PROSITE" id="PS51462"/>
    </source>
</evidence>
<dbReference type="PROSITE" id="PS51462">
    <property type="entry name" value="NUDIX"/>
    <property type="match status" value="1"/>
</dbReference>
<dbReference type="GeneID" id="27314767"/>
<dbReference type="RefSeq" id="XP_016211826.1">
    <property type="nucleotide sequence ID" value="XM_016360487.1"/>
</dbReference>
<dbReference type="SUPFAM" id="SSF55811">
    <property type="entry name" value="Nudix"/>
    <property type="match status" value="1"/>
</dbReference>
<dbReference type="FunFam" id="3.90.79.10:FF:000019">
    <property type="entry name" value="Thiamin pyrophosphokinase, putative"/>
    <property type="match status" value="1"/>
</dbReference>
<dbReference type="FunCoup" id="A0A0D1YME0">
    <property type="interactions" value="68"/>
</dbReference>
<dbReference type="CDD" id="cd03676">
    <property type="entry name" value="NUDIX_Tnr3_like"/>
    <property type="match status" value="1"/>
</dbReference>
<accession>A0A0D1YME0</accession>
<name>A0A0D1YME0_9PEZI</name>
<dbReference type="InterPro" id="IPR015797">
    <property type="entry name" value="NUDIX_hydrolase-like_dom_sf"/>
</dbReference>
<dbReference type="Pfam" id="PF15916">
    <property type="entry name" value="DUF4743"/>
    <property type="match status" value="1"/>
</dbReference>
<dbReference type="EMBL" id="KN847552">
    <property type="protein sequence ID" value="KIW01957.1"/>
    <property type="molecule type" value="Genomic_DNA"/>
</dbReference>
<sequence>MAPKKSHLDLLKECDSFPYPSTDPVLYSQHIGTYYHLRVAAYPDVTLGFLLPSVALTLRGLPDWEVSEEDAQPRTITLINGTNEQERSAIVAKTVTAMRQTGHWKVLEKWRNELYAVYGPDGDMAFAIERSASPLFGVVTYGVHLTCYTRDVDSGAMKIWIPRRAKNKQTYPSMLDNSVAGGIAAGEEPFECLVREAMEEASLPEAISRKAKAAGCVTYFYIRDERAGGETGLLQPECQYIYDLDLTGAKDEHGDGVVCKPNDEEVEAFELLDVEQVITALGNGEFKPNCALVMIEFLVRHGYITKENERNYAEIVTRCHRRLEFPMG</sequence>
<keyword evidence="3" id="KW-1185">Reference proteome</keyword>
<dbReference type="InterPro" id="IPR000086">
    <property type="entry name" value="NUDIX_hydrolase_dom"/>
</dbReference>
<proteinExistence type="predicted"/>
<dbReference type="GO" id="GO:0044715">
    <property type="term" value="F:8-oxo-dGDP phosphatase activity"/>
    <property type="evidence" value="ECO:0007669"/>
    <property type="project" value="TreeGrafter"/>
</dbReference>
<dbReference type="VEuPathDB" id="FungiDB:PV09_06794"/>
<dbReference type="Pfam" id="PF00293">
    <property type="entry name" value="NUDIX"/>
    <property type="match status" value="1"/>
</dbReference>
<feature type="domain" description="Nudix hydrolase" evidence="1">
    <location>
        <begin position="140"/>
        <end position="294"/>
    </location>
</feature>
<evidence type="ECO:0000313" key="3">
    <source>
        <dbReference type="Proteomes" id="UP000053259"/>
    </source>
</evidence>